<keyword evidence="2" id="KW-1185">Reference proteome</keyword>
<dbReference type="RefSeq" id="WP_122113827.1">
    <property type="nucleotide sequence ID" value="NZ_QOKZ01000009.1"/>
</dbReference>
<name>A0A3M0M7B8_9RHOB</name>
<dbReference type="OrthoDB" id="1029638at2"/>
<organism evidence="1 2">
    <name type="scientific">Paracoccus alkanivorans</name>
    <dbReference type="NCBI Taxonomy" id="2116655"/>
    <lineage>
        <taxon>Bacteria</taxon>
        <taxon>Pseudomonadati</taxon>
        <taxon>Pseudomonadota</taxon>
        <taxon>Alphaproteobacteria</taxon>
        <taxon>Rhodobacterales</taxon>
        <taxon>Paracoccaceae</taxon>
        <taxon>Paracoccus</taxon>
    </lineage>
</organism>
<accession>A0A3M0M7B8</accession>
<gene>
    <name evidence="1" type="ORF">C9E81_18415</name>
</gene>
<evidence type="ECO:0000313" key="2">
    <source>
        <dbReference type="Proteomes" id="UP000273516"/>
    </source>
</evidence>
<protein>
    <submittedName>
        <fullName evidence="1">Uncharacterized protein</fullName>
    </submittedName>
</protein>
<dbReference type="AlphaFoldDB" id="A0A3M0M7B8"/>
<comment type="caution">
    <text evidence="1">The sequence shown here is derived from an EMBL/GenBank/DDBJ whole genome shotgun (WGS) entry which is preliminary data.</text>
</comment>
<reference evidence="1 2" key="1">
    <citation type="submission" date="2018-07" db="EMBL/GenBank/DDBJ databases">
        <authorList>
            <person name="Zhang Y."/>
            <person name="Wang L."/>
            <person name="Ma S."/>
        </authorList>
    </citation>
    <scope>NUCLEOTIDE SEQUENCE [LARGE SCALE GENOMIC DNA]</scope>
    <source>
        <strain evidence="1 2">4-2</strain>
    </source>
</reference>
<proteinExistence type="predicted"/>
<dbReference type="EMBL" id="QOKZ01000009">
    <property type="protein sequence ID" value="RMC32364.1"/>
    <property type="molecule type" value="Genomic_DNA"/>
</dbReference>
<evidence type="ECO:0000313" key="1">
    <source>
        <dbReference type="EMBL" id="RMC32364.1"/>
    </source>
</evidence>
<dbReference type="Proteomes" id="UP000273516">
    <property type="component" value="Unassembled WGS sequence"/>
</dbReference>
<sequence>MSRLDRPLMPGAPITLWRVSAVAEEPFDVAERPMEGEMDPFFFLTKEKNFIPHEYPCRTDFAERFRGRRPDERVTGAPDRVWLGFGSPRLDLSGFWFRATRLAARAETLVIAETAGRARLRLATCGGAILRLNGEEILWTAEYRRNFETVAEIAVDLAMGENRIELFLDDLAERDTRFYAQLDYDGGPVARQAIRIGARAEHARAVETALETMHFSRTCHDGGPVRLTLPNPLPVPCHAEIRIEGDFMSHDPLPPMQIDLAAGATEIDLGHADALPADFRHVVVRLAVDGFAAERVYGTEIAHSRKQGPAPAGMAARVAEALTAVANGGEADTVRALARLALEDGGAETRAMIEAALPRIDACWDCADFALVPLIWCRTSWPELLGAELCARIDRTIRAYRYWMDEPGNDVQWYFSENHALLFHTAAHLGGALLPEGVFVRSGRTGAEQSRIGAERLGRWFDHFERWEMAEFNSAPYFPIDLKGLTALYALSPDAGLRERAASGIRRLIDIVANSAHKGVLTAAQGRSYEHTLRASMTLELSAIARLLWGSGSYGTRFHATPQLAVCLRDHGLMLPDHTDRAIMAGDGAQEWRFAQGQDAIARLYHHKTADHAMGSAVTYRWYEWGYQETLIHARLGENPNAQVWINHPGEVTHSGYGRPSYWGGSASVPRVQQYRDLALVRFAGVAPQPDFTHAWFPTGDFDSARIQGDRAFARSGPAHLMLRGSSPFRMVDSGPAAGNELRLSGRENWWLLRLGSVLAHGDEMAFAARFARLVPEEKATAIEIEDPDYGRVIFHDDGTVAAEGRRIDPAEFTVSGQREILHRVPFVSTQDKATAKAGAGQRP</sequence>